<dbReference type="AlphaFoldDB" id="A0A1H5AM21"/>
<dbReference type="InterPro" id="IPR009010">
    <property type="entry name" value="Asp_de-COase-like_dom_sf"/>
</dbReference>
<keyword evidence="3 4" id="KW-0067">ATP-binding</keyword>
<sequence>MERVSNLSLTVRLQTSALEARRGIVRIHPEALAALGLREWDGIELLGARRTAAVVAAAPAGSAPGVALLDELTITNCGLREDATVVITPATVYGAKRVLLRGSALTRNALDGAALRQALLGKVMMPGDSVSLLPRDLGPGTSTADAVQQLSRLVGITWTNELLTVVAVDPSPGPVSVQPNSAVLWADDDGAAVPAAPAAASSGVAEVPTFTEEVPDVETPAVRPVADLVGADGAVRRLTEWLSLALDEPELLEKLGAPARLGVLITGPTGGGKATVARSVVSPRPLVELDGALTGALEPQARLERVRSAVTRVREAAAGGAGDTDQTGSGAALLVRDVEALLPATREPVSTMILDELRRAVATPRVALLATTSAPGELDSRLREPDLAERTVTVDLPDAKQREQLLDLLLRDAPTVDLDLHEVALRAPGFVAADLAALCREGALRAAARVVGTDERIAITQPDLLGALGVIRPVSRSATEEVSVGSITLDDVGDMVETKQALTETVLWPLRHPDTFARLGVEPPRGVLLYGPPGCGKTFVVRALAASGQLSVHAVKGAELMNKWVGESEKAVRDLFARARGSAPSLIFLDEVDALAPRRGQSSDSGVGDKVVAALLTELDGAEPLRDVVVLGATNRPDLVDPALLRPGRLERLIFVPPPDAEARAEILKTSSRSIPLADDVDLPALAEQLDGYSAADCSALLREAALTAMRRDLDAATVSAADVEAARQAVRPSLDPAQVADLQAYADRRAT</sequence>
<dbReference type="GO" id="GO:0016887">
    <property type="term" value="F:ATP hydrolysis activity"/>
    <property type="evidence" value="ECO:0007669"/>
    <property type="project" value="InterPro"/>
</dbReference>
<dbReference type="InterPro" id="IPR003593">
    <property type="entry name" value="AAA+_ATPase"/>
</dbReference>
<dbReference type="SUPFAM" id="SSF50692">
    <property type="entry name" value="ADC-like"/>
    <property type="match status" value="1"/>
</dbReference>
<dbReference type="Gene3D" id="3.40.50.300">
    <property type="entry name" value="P-loop containing nucleotide triphosphate hydrolases"/>
    <property type="match status" value="2"/>
</dbReference>
<dbReference type="Pfam" id="PF17862">
    <property type="entry name" value="AAA_lid_3"/>
    <property type="match status" value="2"/>
</dbReference>
<evidence type="ECO:0000259" key="7">
    <source>
        <dbReference type="SMART" id="SM01073"/>
    </source>
</evidence>
<dbReference type="PANTHER" id="PTHR23077">
    <property type="entry name" value="AAA-FAMILY ATPASE"/>
    <property type="match status" value="1"/>
</dbReference>
<dbReference type="FunFam" id="3.40.50.300:FF:000018">
    <property type="entry name" value="Cell division control 48"/>
    <property type="match status" value="1"/>
</dbReference>
<evidence type="ECO:0000256" key="4">
    <source>
        <dbReference type="RuleBase" id="RU003651"/>
    </source>
</evidence>
<dbReference type="GO" id="GO:0005737">
    <property type="term" value="C:cytoplasm"/>
    <property type="evidence" value="ECO:0007669"/>
    <property type="project" value="UniProtKB-ARBA"/>
</dbReference>
<dbReference type="Pfam" id="PF02359">
    <property type="entry name" value="CDC48_N"/>
    <property type="match status" value="1"/>
</dbReference>
<evidence type="ECO:0000259" key="5">
    <source>
        <dbReference type="SMART" id="SM00382"/>
    </source>
</evidence>
<dbReference type="Gene3D" id="2.40.40.20">
    <property type="match status" value="1"/>
</dbReference>
<dbReference type="InterPro" id="IPR027417">
    <property type="entry name" value="P-loop_NTPase"/>
</dbReference>
<dbReference type="PROSITE" id="PS00674">
    <property type="entry name" value="AAA"/>
    <property type="match status" value="1"/>
</dbReference>
<comment type="similarity">
    <text evidence="4">Belongs to the AAA ATPase family.</text>
</comment>
<dbReference type="STRING" id="57704.SAMN04489793_4938"/>
<feature type="domain" description="AAA+ ATPase" evidence="5">
    <location>
        <begin position="523"/>
        <end position="660"/>
    </location>
</feature>
<dbReference type="InterPro" id="IPR003960">
    <property type="entry name" value="ATPase_AAA_CS"/>
</dbReference>
<dbReference type="SMART" id="SM01073">
    <property type="entry name" value="CDC48_N"/>
    <property type="match status" value="1"/>
</dbReference>
<dbReference type="InterPro" id="IPR041569">
    <property type="entry name" value="AAA_lid_3"/>
</dbReference>
<dbReference type="SUPFAM" id="SSF52540">
    <property type="entry name" value="P-loop containing nucleoside triphosphate hydrolases"/>
    <property type="match status" value="2"/>
</dbReference>
<name>A0A1H5AM21_TSUTY</name>
<dbReference type="Pfam" id="PF00004">
    <property type="entry name" value="AAA"/>
    <property type="match status" value="2"/>
</dbReference>
<evidence type="ECO:0000256" key="1">
    <source>
        <dbReference type="ARBA" id="ARBA00022737"/>
    </source>
</evidence>
<dbReference type="SMART" id="SM01072">
    <property type="entry name" value="CDC48_2"/>
    <property type="match status" value="1"/>
</dbReference>
<dbReference type="InterPro" id="IPR004201">
    <property type="entry name" value="Cdc48_dom2"/>
</dbReference>
<evidence type="ECO:0000259" key="6">
    <source>
        <dbReference type="SMART" id="SM01072"/>
    </source>
</evidence>
<dbReference type="EMBL" id="FNSA01000003">
    <property type="protein sequence ID" value="SED43155.1"/>
    <property type="molecule type" value="Genomic_DNA"/>
</dbReference>
<feature type="domain" description="CDC48" evidence="6">
    <location>
        <begin position="109"/>
        <end position="192"/>
    </location>
</feature>
<keyword evidence="9" id="KW-1185">Reference proteome</keyword>
<keyword evidence="2 4" id="KW-0547">Nucleotide-binding</keyword>
<evidence type="ECO:0000313" key="9">
    <source>
        <dbReference type="Proteomes" id="UP000182241"/>
    </source>
</evidence>
<evidence type="ECO:0000256" key="3">
    <source>
        <dbReference type="ARBA" id="ARBA00022840"/>
    </source>
</evidence>
<dbReference type="CDD" id="cd19511">
    <property type="entry name" value="RecA-like_CDC48_r2-like"/>
    <property type="match status" value="1"/>
</dbReference>
<organism evidence="8 9">
    <name type="scientific">Tsukamurella tyrosinosolvens</name>
    <dbReference type="NCBI Taxonomy" id="57704"/>
    <lineage>
        <taxon>Bacteria</taxon>
        <taxon>Bacillati</taxon>
        <taxon>Actinomycetota</taxon>
        <taxon>Actinomycetes</taxon>
        <taxon>Mycobacteriales</taxon>
        <taxon>Tsukamurellaceae</taxon>
        <taxon>Tsukamurella</taxon>
    </lineage>
</organism>
<protein>
    <submittedName>
        <fullName evidence="8">Transitional endoplasmic reticulum ATPase</fullName>
    </submittedName>
</protein>
<feature type="domain" description="AAA+ ATPase" evidence="5">
    <location>
        <begin position="259"/>
        <end position="398"/>
    </location>
</feature>
<dbReference type="InterPro" id="IPR003959">
    <property type="entry name" value="ATPase_AAA_core"/>
</dbReference>
<proteinExistence type="inferred from homology"/>
<dbReference type="SMART" id="SM00382">
    <property type="entry name" value="AAA"/>
    <property type="match status" value="2"/>
</dbReference>
<dbReference type="PANTHER" id="PTHR23077:SF171">
    <property type="entry name" value="NUCLEAR VALOSIN-CONTAINING PROTEIN-LIKE"/>
    <property type="match status" value="1"/>
</dbReference>
<dbReference type="GO" id="GO:0005524">
    <property type="term" value="F:ATP binding"/>
    <property type="evidence" value="ECO:0007669"/>
    <property type="project" value="UniProtKB-KW"/>
</dbReference>
<keyword evidence="1" id="KW-0677">Repeat</keyword>
<reference evidence="9" key="1">
    <citation type="submission" date="2016-10" db="EMBL/GenBank/DDBJ databases">
        <authorList>
            <person name="Varghese N."/>
            <person name="Submissions S."/>
        </authorList>
    </citation>
    <scope>NUCLEOTIDE SEQUENCE [LARGE SCALE GENOMIC DNA]</scope>
    <source>
        <strain evidence="9">DSM 44234</strain>
    </source>
</reference>
<dbReference type="InterPro" id="IPR003338">
    <property type="entry name" value="CDC4_N-term_subdom"/>
</dbReference>
<dbReference type="Gene3D" id="1.10.8.60">
    <property type="match status" value="2"/>
</dbReference>
<accession>A0A1H5AM21</accession>
<feature type="domain" description="CDC48 N-terminal subdomain" evidence="7">
    <location>
        <begin position="8"/>
        <end position="92"/>
    </location>
</feature>
<evidence type="ECO:0000256" key="2">
    <source>
        <dbReference type="ARBA" id="ARBA00022741"/>
    </source>
</evidence>
<evidence type="ECO:0000313" key="8">
    <source>
        <dbReference type="EMBL" id="SED43155.1"/>
    </source>
</evidence>
<gene>
    <name evidence="8" type="ORF">SAMN04489793_4938</name>
</gene>
<dbReference type="InterPro" id="IPR050168">
    <property type="entry name" value="AAA_ATPase_domain"/>
</dbReference>
<dbReference type="Proteomes" id="UP000182241">
    <property type="component" value="Unassembled WGS sequence"/>
</dbReference>